<dbReference type="AlphaFoldDB" id="A0A075AIV2"/>
<dbReference type="InterPro" id="IPR001461">
    <property type="entry name" value="Aspartic_peptidase_A1"/>
</dbReference>
<reference evidence="2 3" key="1">
    <citation type="submission" date="2013-11" db="EMBL/GenBank/DDBJ databases">
        <title>Opisthorchis viverrini - life in the bile duct.</title>
        <authorList>
            <person name="Young N.D."/>
            <person name="Nagarajan N."/>
            <person name="Lin S.J."/>
            <person name="Korhonen P.K."/>
            <person name="Jex A.R."/>
            <person name="Hall R.S."/>
            <person name="Safavi-Hemami H."/>
            <person name="Kaewkong W."/>
            <person name="Bertrand D."/>
            <person name="Gao S."/>
            <person name="Seet Q."/>
            <person name="Wongkham S."/>
            <person name="Teh B.T."/>
            <person name="Wongkham C."/>
            <person name="Intapan P.M."/>
            <person name="Maleewong W."/>
            <person name="Yang X."/>
            <person name="Hu M."/>
            <person name="Wang Z."/>
            <person name="Hofmann A."/>
            <person name="Sternberg P.W."/>
            <person name="Tan P."/>
            <person name="Wang J."/>
            <person name="Gasser R.B."/>
        </authorList>
    </citation>
    <scope>NUCLEOTIDE SEQUENCE [LARGE SCALE GENOMIC DNA]</scope>
</reference>
<dbReference type="GO" id="GO:0004190">
    <property type="term" value="F:aspartic-type endopeptidase activity"/>
    <property type="evidence" value="ECO:0007669"/>
    <property type="project" value="InterPro"/>
</dbReference>
<dbReference type="PANTHER" id="PTHR47966:SF51">
    <property type="entry name" value="BETA-SITE APP-CLEAVING ENZYME, ISOFORM A-RELATED"/>
    <property type="match status" value="1"/>
</dbReference>
<dbReference type="PROSITE" id="PS51767">
    <property type="entry name" value="PEPTIDASE_A1"/>
    <property type="match status" value="1"/>
</dbReference>
<feature type="non-terminal residue" evidence="2">
    <location>
        <position position="1"/>
    </location>
</feature>
<accession>A0A075AIV2</accession>
<dbReference type="InterPro" id="IPR034164">
    <property type="entry name" value="Pepsin-like_dom"/>
</dbReference>
<dbReference type="CDD" id="cd05471">
    <property type="entry name" value="pepsin_like"/>
    <property type="match status" value="1"/>
</dbReference>
<proteinExistence type="inferred from homology"/>
<evidence type="ECO:0000313" key="3">
    <source>
        <dbReference type="Proteomes" id="UP000054324"/>
    </source>
</evidence>
<evidence type="ECO:0000256" key="1">
    <source>
        <dbReference type="ARBA" id="ARBA00007447"/>
    </source>
</evidence>
<dbReference type="SUPFAM" id="SSF50630">
    <property type="entry name" value="Acid proteases"/>
    <property type="match status" value="1"/>
</dbReference>
<dbReference type="EMBL" id="KL596636">
    <property type="protein sequence ID" value="KER32279.1"/>
    <property type="molecule type" value="Genomic_DNA"/>
</dbReference>
<dbReference type="GO" id="GO:0006508">
    <property type="term" value="P:proteolysis"/>
    <property type="evidence" value="ECO:0007669"/>
    <property type="project" value="InterPro"/>
</dbReference>
<feature type="non-terminal residue" evidence="2">
    <location>
        <position position="146"/>
    </location>
</feature>
<name>A0A075AIV2_OPIVI</name>
<sequence length="146" mass="16567">NNIGYYGIVAIGHPPQYFKLVFDTGSPNIWVGSEQLAQHLLMSESSYYPSESVTFIDKKKTYHAVFGNYVATGRIVSDIVRFHGHQFRTDYGLVDNVQGYVDQLLTIDGLYGLMLKPTHDEIKSTPLDEMFSQGLISRRMFAFVFS</sequence>
<dbReference type="Gene3D" id="2.40.70.10">
    <property type="entry name" value="Acid Proteases"/>
    <property type="match status" value="1"/>
</dbReference>
<protein>
    <submittedName>
        <fullName evidence="2">Uncharacterized protein</fullName>
    </submittedName>
</protein>
<comment type="similarity">
    <text evidence="1">Belongs to the peptidase A1 family.</text>
</comment>
<dbReference type="Proteomes" id="UP000054324">
    <property type="component" value="Unassembled WGS sequence"/>
</dbReference>
<dbReference type="InterPro" id="IPR001969">
    <property type="entry name" value="Aspartic_peptidase_AS"/>
</dbReference>
<dbReference type="InterPro" id="IPR033121">
    <property type="entry name" value="PEPTIDASE_A1"/>
</dbReference>
<dbReference type="PANTHER" id="PTHR47966">
    <property type="entry name" value="BETA-SITE APP-CLEAVING ENZYME, ISOFORM A-RELATED"/>
    <property type="match status" value="1"/>
</dbReference>
<dbReference type="KEGG" id="ovi:T265_12834"/>
<dbReference type="PROSITE" id="PS00141">
    <property type="entry name" value="ASP_PROTEASE"/>
    <property type="match status" value="1"/>
</dbReference>
<dbReference type="OrthoDB" id="771136at2759"/>
<dbReference type="CTD" id="20327002"/>
<dbReference type="RefSeq" id="XP_009164059.1">
    <property type="nucleotide sequence ID" value="XM_009165795.1"/>
</dbReference>
<dbReference type="Pfam" id="PF00026">
    <property type="entry name" value="Asp"/>
    <property type="match status" value="1"/>
</dbReference>
<dbReference type="GeneID" id="20327002"/>
<dbReference type="STRING" id="6198.A0A075AIV2"/>
<keyword evidence="3" id="KW-1185">Reference proteome</keyword>
<dbReference type="InterPro" id="IPR021109">
    <property type="entry name" value="Peptidase_aspartic_dom_sf"/>
</dbReference>
<organism evidence="2 3">
    <name type="scientific">Opisthorchis viverrini</name>
    <name type="common">Southeast Asian liver fluke</name>
    <dbReference type="NCBI Taxonomy" id="6198"/>
    <lineage>
        <taxon>Eukaryota</taxon>
        <taxon>Metazoa</taxon>
        <taxon>Spiralia</taxon>
        <taxon>Lophotrochozoa</taxon>
        <taxon>Platyhelminthes</taxon>
        <taxon>Trematoda</taxon>
        <taxon>Digenea</taxon>
        <taxon>Opisthorchiida</taxon>
        <taxon>Opisthorchiata</taxon>
        <taxon>Opisthorchiidae</taxon>
        <taxon>Opisthorchis</taxon>
    </lineage>
</organism>
<evidence type="ECO:0000313" key="2">
    <source>
        <dbReference type="EMBL" id="KER32279.1"/>
    </source>
</evidence>
<gene>
    <name evidence="2" type="ORF">T265_12834</name>
</gene>